<dbReference type="Proteomes" id="UP001186974">
    <property type="component" value="Unassembled WGS sequence"/>
</dbReference>
<proteinExistence type="predicted"/>
<dbReference type="EMBL" id="JAWDJW010006339">
    <property type="protein sequence ID" value="KAK3065327.1"/>
    <property type="molecule type" value="Genomic_DNA"/>
</dbReference>
<name>A0ACC3DD61_9PEZI</name>
<protein>
    <submittedName>
        <fullName evidence="1">Uncharacterized protein</fullName>
    </submittedName>
</protein>
<keyword evidence="2" id="KW-1185">Reference proteome</keyword>
<comment type="caution">
    <text evidence="1">The sequence shown here is derived from an EMBL/GenBank/DDBJ whole genome shotgun (WGS) entry which is preliminary data.</text>
</comment>
<organism evidence="1 2">
    <name type="scientific">Coniosporium uncinatum</name>
    <dbReference type="NCBI Taxonomy" id="93489"/>
    <lineage>
        <taxon>Eukaryota</taxon>
        <taxon>Fungi</taxon>
        <taxon>Dikarya</taxon>
        <taxon>Ascomycota</taxon>
        <taxon>Pezizomycotina</taxon>
        <taxon>Dothideomycetes</taxon>
        <taxon>Dothideomycetes incertae sedis</taxon>
        <taxon>Coniosporium</taxon>
    </lineage>
</organism>
<evidence type="ECO:0000313" key="2">
    <source>
        <dbReference type="Proteomes" id="UP001186974"/>
    </source>
</evidence>
<sequence>MSSYRTSTSSDELQRPQSYRDFNAHFPATPLIDRVTNEWLHDPKYRDDPHAHYDSDSDDDSSYSDTSDSDLPPTLRKTFTFIRSVKLPKRVRRWLLGYCTFILCAWFAWLYVLAPTWKELNRYDYSYEWSERQSGLWGGSATATFADMVLVEKLDPALLPSKEHPHRRLVFVGDVHGCRRELEKLLEKVEFKRGRDHLVLTGDIISKGPDSQGVVDLAREVGASCVRGNHDDKVLLAAEHAEGGLPSDGGSKAHQLAKELSKENLEWLRSCPVILDVGKVEGVGPEKHYDSDLVVVHAGLVPGVALENQDPFLVMNMRSIDLATRVPSSERHPERGSVPWETVWEHAMKRFSAASGKHTKKNHDRRVVVYGHDSKTGLNVKTWTKGLDSGCVSGGELTALVVGYKTAEELVSVKCKHDYKSEGKHLDALR</sequence>
<evidence type="ECO:0000313" key="1">
    <source>
        <dbReference type="EMBL" id="KAK3065327.1"/>
    </source>
</evidence>
<accession>A0ACC3DD61</accession>
<reference evidence="1" key="1">
    <citation type="submission" date="2024-09" db="EMBL/GenBank/DDBJ databases">
        <title>Black Yeasts Isolated from many extreme environments.</title>
        <authorList>
            <person name="Coleine C."/>
            <person name="Stajich J.E."/>
            <person name="Selbmann L."/>
        </authorList>
    </citation>
    <scope>NUCLEOTIDE SEQUENCE</scope>
    <source>
        <strain evidence="1">CCFEE 5737</strain>
    </source>
</reference>
<gene>
    <name evidence="1" type="ORF">LTS18_001078</name>
</gene>